<dbReference type="InterPro" id="IPR050417">
    <property type="entry name" value="Sugar_Epim/Isomerase"/>
</dbReference>
<evidence type="ECO:0000313" key="11">
    <source>
        <dbReference type="Proteomes" id="UP001292094"/>
    </source>
</evidence>
<keyword evidence="11" id="KW-1185">Reference proteome</keyword>
<dbReference type="InterPro" id="IPR013022">
    <property type="entry name" value="Xyl_isomerase-like_TIM-brl"/>
</dbReference>
<evidence type="ECO:0000256" key="6">
    <source>
        <dbReference type="ARBA" id="ARBA00023235"/>
    </source>
</evidence>
<dbReference type="PIRSF" id="PIRSF006241">
    <property type="entry name" value="HyI"/>
    <property type="match status" value="1"/>
</dbReference>
<dbReference type="EC" id="5.3.1.22" evidence="4 7"/>
<dbReference type="InterPro" id="IPR036237">
    <property type="entry name" value="Xyl_isomerase-like_sf"/>
</dbReference>
<organism evidence="10 11">
    <name type="scientific">Petrolisthes manimaculis</name>
    <dbReference type="NCBI Taxonomy" id="1843537"/>
    <lineage>
        <taxon>Eukaryota</taxon>
        <taxon>Metazoa</taxon>
        <taxon>Ecdysozoa</taxon>
        <taxon>Arthropoda</taxon>
        <taxon>Crustacea</taxon>
        <taxon>Multicrustacea</taxon>
        <taxon>Malacostraca</taxon>
        <taxon>Eumalacostraca</taxon>
        <taxon>Eucarida</taxon>
        <taxon>Decapoda</taxon>
        <taxon>Pleocyemata</taxon>
        <taxon>Anomura</taxon>
        <taxon>Galatheoidea</taxon>
        <taxon>Porcellanidae</taxon>
        <taxon>Petrolisthes</taxon>
    </lineage>
</organism>
<dbReference type="Gene3D" id="3.20.20.150">
    <property type="entry name" value="Divalent-metal-dependent TIM barrel enzymes"/>
    <property type="match status" value="1"/>
</dbReference>
<feature type="active site" description="Proton donor/acceptor" evidence="8">
    <location>
        <position position="176"/>
    </location>
</feature>
<dbReference type="FunFam" id="3.20.20.150:FF:000007">
    <property type="entry name" value="Hydroxypyruvate isomerase"/>
    <property type="match status" value="1"/>
</dbReference>
<proteinExistence type="inferred from homology"/>
<dbReference type="Pfam" id="PF01261">
    <property type="entry name" value="AP_endonuc_2"/>
    <property type="match status" value="1"/>
</dbReference>
<name>A0AAE1UAG3_9EUCA</name>
<evidence type="ECO:0000256" key="3">
    <source>
        <dbReference type="ARBA" id="ARBA00005962"/>
    </source>
</evidence>
<evidence type="ECO:0000256" key="7">
    <source>
        <dbReference type="PIRNR" id="PIRNR006241"/>
    </source>
</evidence>
<dbReference type="PANTHER" id="PTHR43489:SF6">
    <property type="entry name" value="HYDROXYPYRUVATE ISOMERASE-RELATED"/>
    <property type="match status" value="1"/>
</dbReference>
<keyword evidence="6 7" id="KW-0413">Isomerase</keyword>
<protein>
    <recommendedName>
        <fullName evidence="5 7">Putative hydroxypyruvate isomerase</fullName>
        <ecNumber evidence="4 7">5.3.1.22</ecNumber>
    </recommendedName>
</protein>
<dbReference type="GO" id="GO:0008903">
    <property type="term" value="F:hydroxypyruvate isomerase activity"/>
    <property type="evidence" value="ECO:0007669"/>
    <property type="project" value="UniProtKB-EC"/>
</dbReference>
<dbReference type="AlphaFoldDB" id="A0AAE1UAG3"/>
<accession>A0AAE1UAG3</accession>
<dbReference type="Proteomes" id="UP001292094">
    <property type="component" value="Unassembled WGS sequence"/>
</dbReference>
<dbReference type="EMBL" id="JAWZYT010001275">
    <property type="protein sequence ID" value="KAK4313731.1"/>
    <property type="molecule type" value="Genomic_DNA"/>
</dbReference>
<dbReference type="SUPFAM" id="SSF51658">
    <property type="entry name" value="Xylose isomerase-like"/>
    <property type="match status" value="1"/>
</dbReference>
<evidence type="ECO:0000256" key="5">
    <source>
        <dbReference type="ARBA" id="ARBA00017985"/>
    </source>
</evidence>
<dbReference type="GO" id="GO:0046487">
    <property type="term" value="P:glyoxylate metabolic process"/>
    <property type="evidence" value="ECO:0007669"/>
    <property type="project" value="TreeGrafter"/>
</dbReference>
<evidence type="ECO:0000256" key="2">
    <source>
        <dbReference type="ARBA" id="ARBA00002968"/>
    </source>
</evidence>
<evidence type="ECO:0000256" key="8">
    <source>
        <dbReference type="PIRSR" id="PIRSR006241-50"/>
    </source>
</evidence>
<feature type="active site" description="Proton donor/acceptor" evidence="8">
    <location>
        <position position="274"/>
    </location>
</feature>
<sequence>MPCCSGSTGSVNVAKYGELFKQEELIQTQKEGMMKVAANLSFMFVEAGGLLSRYQAAKDAGFNAVECAFPYSVPEHQLATVLKETGLKQVLINSDPGDTEAGELGFAAIPGQEARFRESLERSISYAKTLNCHKLHIMSGRRSSDHDEAAHLATLEGNLKHAVERLTEEGITGLIEPINPVSIPGYYLNNYDTAVRVVQKLDSPHLRLQLDIFHLQMITGNVTNNINKFIPLTGHVQVAQAPHRHEPSCPGELNYDYVFEKLHQAGYKGYIGAEYKPSSPESASSLKWMEQPNLTL</sequence>
<comment type="similarity">
    <text evidence="3 7">Belongs to the hyi family.</text>
</comment>
<reference evidence="10" key="1">
    <citation type="submission" date="2023-11" db="EMBL/GenBank/DDBJ databases">
        <title>Genome assemblies of two species of porcelain crab, Petrolisthes cinctipes and Petrolisthes manimaculis (Anomura: Porcellanidae).</title>
        <authorList>
            <person name="Angst P."/>
        </authorList>
    </citation>
    <scope>NUCLEOTIDE SEQUENCE</scope>
    <source>
        <strain evidence="10">PB745_02</strain>
        <tissue evidence="10">Gill</tissue>
    </source>
</reference>
<evidence type="ECO:0000259" key="9">
    <source>
        <dbReference type="Pfam" id="PF01261"/>
    </source>
</evidence>
<comment type="function">
    <text evidence="2 7">Catalyzes the reversible isomerization between hydroxypyruvate and 2-hydroxy-3-oxopropanoate (also termed tartronate semialdehyde).</text>
</comment>
<dbReference type="PANTHER" id="PTHR43489">
    <property type="entry name" value="ISOMERASE"/>
    <property type="match status" value="1"/>
</dbReference>
<comment type="catalytic activity">
    <reaction evidence="1 7">
        <text>3-hydroxypyruvate = 2-hydroxy-3-oxopropanoate</text>
        <dbReference type="Rhea" id="RHEA:11952"/>
        <dbReference type="ChEBI" id="CHEBI:17180"/>
        <dbReference type="ChEBI" id="CHEBI:57978"/>
        <dbReference type="EC" id="5.3.1.22"/>
    </reaction>
</comment>
<evidence type="ECO:0000313" key="10">
    <source>
        <dbReference type="EMBL" id="KAK4313731.1"/>
    </source>
</evidence>
<evidence type="ECO:0000256" key="1">
    <source>
        <dbReference type="ARBA" id="ARBA00000476"/>
    </source>
</evidence>
<feature type="domain" description="Xylose isomerase-like TIM barrel" evidence="9">
    <location>
        <begin position="55"/>
        <end position="290"/>
    </location>
</feature>
<comment type="caution">
    <text evidence="10">The sequence shown here is derived from an EMBL/GenBank/DDBJ whole genome shotgun (WGS) entry which is preliminary data.</text>
</comment>
<dbReference type="InterPro" id="IPR026040">
    <property type="entry name" value="HyI-like"/>
</dbReference>
<gene>
    <name evidence="10" type="ORF">Pmani_014952</name>
</gene>
<evidence type="ECO:0000256" key="4">
    <source>
        <dbReference type="ARBA" id="ARBA00012570"/>
    </source>
</evidence>